<evidence type="ECO:0000256" key="5">
    <source>
        <dbReference type="SAM" id="Phobius"/>
    </source>
</evidence>
<evidence type="ECO:0000256" key="1">
    <source>
        <dbReference type="ARBA" id="ARBA00004141"/>
    </source>
</evidence>
<organism evidence="6 7">
    <name type="scientific">Antrihabitans spumae</name>
    <dbReference type="NCBI Taxonomy" id="3373370"/>
    <lineage>
        <taxon>Bacteria</taxon>
        <taxon>Bacillati</taxon>
        <taxon>Actinomycetota</taxon>
        <taxon>Actinomycetes</taxon>
        <taxon>Mycobacteriales</taxon>
        <taxon>Nocardiaceae</taxon>
        <taxon>Antrihabitans</taxon>
    </lineage>
</organism>
<dbReference type="CDD" id="cd13956">
    <property type="entry name" value="PT_UbiA"/>
    <property type="match status" value="1"/>
</dbReference>
<feature type="transmembrane region" description="Helical" evidence="5">
    <location>
        <begin position="25"/>
        <end position="44"/>
    </location>
</feature>
<keyword evidence="7" id="KW-1185">Reference proteome</keyword>
<dbReference type="InterPro" id="IPR000537">
    <property type="entry name" value="UbiA_prenyltransferase"/>
</dbReference>
<feature type="transmembrane region" description="Helical" evidence="5">
    <location>
        <begin position="90"/>
        <end position="108"/>
    </location>
</feature>
<feature type="transmembrane region" description="Helical" evidence="5">
    <location>
        <begin position="214"/>
        <end position="234"/>
    </location>
</feature>
<keyword evidence="3 5" id="KW-1133">Transmembrane helix</keyword>
<feature type="transmembrane region" description="Helical" evidence="5">
    <location>
        <begin position="184"/>
        <end position="207"/>
    </location>
</feature>
<proteinExistence type="predicted"/>
<gene>
    <name evidence="6" type="ORF">ACHIRB_30175</name>
</gene>
<protein>
    <submittedName>
        <fullName evidence="6">UbiA family prenyltransferase</fullName>
    </submittedName>
</protein>
<dbReference type="Gene3D" id="1.10.357.140">
    <property type="entry name" value="UbiA prenyltransferase"/>
    <property type="match status" value="1"/>
</dbReference>
<dbReference type="EMBL" id="JBIMSN010000161">
    <property type="protein sequence ID" value="MFH5232802.1"/>
    <property type="molecule type" value="Genomic_DNA"/>
</dbReference>
<keyword evidence="4 5" id="KW-0472">Membrane</keyword>
<dbReference type="RefSeq" id="WP_395127826.1">
    <property type="nucleotide sequence ID" value="NZ_JBIMSN010000161.1"/>
</dbReference>
<keyword evidence="2 5" id="KW-0812">Transmembrane</keyword>
<feature type="transmembrane region" description="Helical" evidence="5">
    <location>
        <begin position="270"/>
        <end position="291"/>
    </location>
</feature>
<sequence>MFYAGLVGISGAVTGGDASPTQLGLAWLVPTLAWIASLYGGDYFDRDLDALTKPHRPIPSGRVGARTARTVMILLILTGFALTVAVNLRALLLAGAAAVLGIGYARVFKGRGLSGNIIRGAPTALAFLFGAMVVQPFPAPELAIMAAALWIHDSGSNLLGALGDRDGDRSGGYATYPVARGDDAALTALVRFFIAWVTLVALASVVIDSYRVPCFYLTLLVAVILGAVSLVMVVRAPKPVPRMVCLRAHELIVIERLLLPSAAIVAADRFFLFTFVVAPSIGATVLAAFVMRRSYRLPSPMAA</sequence>
<reference evidence="6 7" key="1">
    <citation type="submission" date="2024-10" db="EMBL/GenBank/DDBJ databases">
        <authorList>
            <person name="Riesco R."/>
        </authorList>
    </citation>
    <scope>NUCLEOTIDE SEQUENCE [LARGE SCALE GENOMIC DNA]</scope>
    <source>
        <strain evidence="6 7">NCIMB 15450</strain>
    </source>
</reference>
<comment type="subcellular location">
    <subcellularLocation>
        <location evidence="1">Membrane</location>
        <topology evidence="1">Multi-pass membrane protein</topology>
    </subcellularLocation>
</comment>
<evidence type="ECO:0000313" key="7">
    <source>
        <dbReference type="Proteomes" id="UP001609219"/>
    </source>
</evidence>
<feature type="transmembrane region" description="Helical" evidence="5">
    <location>
        <begin position="120"/>
        <end position="137"/>
    </location>
</feature>
<feature type="transmembrane region" description="Helical" evidence="5">
    <location>
        <begin position="65"/>
        <end position="84"/>
    </location>
</feature>
<evidence type="ECO:0000256" key="2">
    <source>
        <dbReference type="ARBA" id="ARBA00022692"/>
    </source>
</evidence>
<dbReference type="Proteomes" id="UP001609219">
    <property type="component" value="Unassembled WGS sequence"/>
</dbReference>
<comment type="caution">
    <text evidence="6">The sequence shown here is derived from an EMBL/GenBank/DDBJ whole genome shotgun (WGS) entry which is preliminary data.</text>
</comment>
<dbReference type="InterPro" id="IPR050475">
    <property type="entry name" value="Prenyltransferase_related"/>
</dbReference>
<dbReference type="PANTHER" id="PTHR42723">
    <property type="entry name" value="CHLOROPHYLL SYNTHASE"/>
    <property type="match status" value="1"/>
</dbReference>
<evidence type="ECO:0000313" key="6">
    <source>
        <dbReference type="EMBL" id="MFH5232802.1"/>
    </source>
</evidence>
<evidence type="ECO:0000256" key="3">
    <source>
        <dbReference type="ARBA" id="ARBA00022989"/>
    </source>
</evidence>
<dbReference type="PANTHER" id="PTHR42723:SF1">
    <property type="entry name" value="CHLOROPHYLL SYNTHASE, CHLOROPLASTIC"/>
    <property type="match status" value="1"/>
</dbReference>
<accession>A0ABW7KGI8</accession>
<name>A0ABW7KGI8_9NOCA</name>
<dbReference type="Pfam" id="PF01040">
    <property type="entry name" value="UbiA"/>
    <property type="match status" value="1"/>
</dbReference>
<evidence type="ECO:0000256" key="4">
    <source>
        <dbReference type="ARBA" id="ARBA00023136"/>
    </source>
</evidence>
<dbReference type="InterPro" id="IPR044878">
    <property type="entry name" value="UbiA_sf"/>
</dbReference>